<feature type="compositionally biased region" description="Basic and acidic residues" evidence="23">
    <location>
        <begin position="2769"/>
        <end position="2795"/>
    </location>
</feature>
<feature type="compositionally biased region" description="Polar residues" evidence="23">
    <location>
        <begin position="3097"/>
        <end position="3134"/>
    </location>
</feature>
<feature type="compositionally biased region" description="Basic and acidic residues" evidence="23">
    <location>
        <begin position="3435"/>
        <end position="3455"/>
    </location>
</feature>
<evidence type="ECO:0000256" key="6">
    <source>
        <dbReference type="ARBA" id="ARBA00022723"/>
    </source>
</evidence>
<feature type="region of interest" description="Disordered" evidence="23">
    <location>
        <begin position="1956"/>
        <end position="2078"/>
    </location>
</feature>
<evidence type="ECO:0000256" key="3">
    <source>
        <dbReference type="ARBA" id="ARBA00004567"/>
    </source>
</evidence>
<dbReference type="GO" id="GO:0005096">
    <property type="term" value="F:GTPase activator activity"/>
    <property type="evidence" value="ECO:0007669"/>
    <property type="project" value="TreeGrafter"/>
</dbReference>
<evidence type="ECO:0000256" key="12">
    <source>
        <dbReference type="ARBA" id="ARBA00023010"/>
    </source>
</evidence>
<keyword evidence="4" id="KW-0813">Transport</keyword>
<dbReference type="InterPro" id="IPR045255">
    <property type="entry name" value="RanBP1-like"/>
</dbReference>
<feature type="region of interest" description="Disordered" evidence="23">
    <location>
        <begin position="1584"/>
        <end position="1629"/>
    </location>
</feature>
<evidence type="ECO:0000313" key="27">
    <source>
        <dbReference type="Proteomes" id="UP001249851"/>
    </source>
</evidence>
<sequence>MVWTKDDVDKYVIQVESNCKNARERNLKGYAFARLYREAADIENAKRGHCLMGQLHELTGHLEKAVSSYRRSLELNNTQRDLVLKVVKLYCQVHVHPDRARAWADRAARLFPRHCDVFNLRLHLLESAEVMDYEAIEDLLCEEVGKRPRDVLLHIRLVRLYAVRGRLDDSFSHCVAVWKTKAFKRSLEWVTCCVEISEKYLASLEKVIRDEVIGSTHGILEVHSFLLIVLCQFVELQLGESNSRELINVLYRLDHTLQRAHQYNIRQSPRHSTLGGPTEWQVILTEMKAQLYLYCGTSLIWLAKEKFLTWPRGLRLACACYLASVSISEPETKMPWVARASKNKDPLKWYVMACSRLSRVGHFLMATRDRHGAAWMNNSHISCCSLQGLQEILSTIYRGEKDLTKSFLASDGDFSGIPMVIPTVDQLVAWDEVALSENPRCLQNIIWVGLHWFQLDKDMKPGVGIMVKDIFQELRPDVPIIEKHITSNMLCLRDIEAFVYAVVRTTAKKVLEDKDIFYEDYEPQVLPLPLCPSLSSPAQTEWWIAAYNLYTGKFSVIESGKINHTVQVGIEKIRAVGQAHGLQATYLKKNSLEKWSTHYLRKALTILEKLEKDENIPYCEKPLFPHLFDALMDDDDVKSNLESVRLALGGVLMKEGKMFDAMDMFEQVKSPAGMFNLAQVYKYLAYVEAQAANEDTDADNASPTKEYYQNLQEACRCHRDVLQHSYLETQSSTYTSDVQDSDDNFWVEQPSDPNTKDFIATLSEVALNKGYFQEQMAIRDEAMSQRDQTLCSLREEVEMLKKQVNMLQSAHDSSLKTPSHSTSEVVDHSKPMFESTPLASKQAPLSKTSRPNIQGPLKIDPTFFAGLSSSNSQDKQVEELEETTTSPTSPRRVRHDSSTSYTEEIYFEPLIPLPEEIEVLTGEEEEEMLFSSRAKLYRYDKEVAAWKDRGIGTMKILYNKDKGRSRILMRREVVHKICANHMITRDMKFEEKEGSANCLVWSTLADYSEEVVKPEQLAVKFKSQDEVLLFKKAIEQCQGKVSKGAKIQGSMEDTTGKGSDLLAKFAPKPGTWSCSVCLITNEEHVALCVACGAAKLPGKPTLETQTLKEAFSSSAPPAASTASGSKFVFKLGDSTSDRSSPFEFSHTTNPGSSPITFTLSSSETIGRTSPLFGLSSQGFLTTRPTQSQPFVLPSFGVPAMNCASSQSAFTFGPPVTTESSSFIPPAVDPFAHAAPPNASVFGGGSPEPNFAAAVSFGSFGSGTSPKFDLNVSNQSTCGTQTDPLKCDKCDSVSFSPIKDNPNQQSQSTGAFSSPVEHPEVSQQRLFWQQSSSLQSGKTESFQPLGDASAANISNFWQQVTSPIFQPPKTKQVTFAQLSQVFAPSSKGGKSHVLNANTDFSSSQLLLVLNAAKEQQDSVKQKSQSEGYDFSPYVVDEPSQSIAFDASVKASSSASVEDLDTDDEGSEETSDDGSISLTETDGVDDDDALGTVMLASQRPPAASAQSRQIFSPSQANVKIAPVKTIPQHGTVSARRFLVARSPLKGAKKQDEDCIIVYEVRASRADREKAMRLFLPPNYFNYTRREPSAGSISCGSASNQRAKAEKEENKQSKESTVARDETEVPKESACTVHVSGQSTNFDQLTFSSSFSQESTVTRDKTEVPKESTSAGHVFGQSASFGQLTFSSLGQNSVAFSQSKPKDVHKPFQGAGTQLFAGLNQKAEGQNDDELHFEPIIPLPEEIEVVTGEEGLDVLFSERAKLYRFDADSGQWKERGIGEMKLLRHPTSGMGRVLMRREQIKKLCANHNITSAMELKPNVGSDRSWVWYTAADYAEGGAKAENLAVKFKTAEGAKKFKEVFDEVKDPSSKKPIPNTAEIKDDKDTGCKLPDEFVSTFIAAPGPWVRDECFTPNHPEDLSCVARENSKSGTAIDKRPQQAKEMANVKTPVVESIEPITFQETSQGASSGAFVFQPSGSNKLSDSQLSTIGRTDPSEDFVEDDTGTSRKSITPNKHGLTPPQKSTNKLSDSQLFTIGRTDPSEDFVEDDTGTSRKSTTPNKHGLTPPEKSTTPPQNTAMTSLLGNCTPSQFTFSLLASPRTLTGEAKSPGASHTSQVSPESPVRGEDDGPHFEPVIPLPEKVECRTGEEGEEVLFCERCKLFRYDGETSQWKERGIGDIKILRNASSGKYRVLMRREQIFKLCANHVISADMELKPFPNSDKSWLWTTFADFSEDVAGAETLAARFKTKEIASRFKETFNDAVQSVPSNANEAVSTSTDPLQKPWDGDVESSVVEDIAIVFEKHVSDDQKERAEKLVLPINFFVYEQEADTFHDEPELATSEQEQAAPDKPPEEKTASPSQVRFLFGSPTVASLSFQSVAASLRNSPFGKKSLVKSGFIGAGSQLFTPRQTEVDNDDIDGEDESQDEPHFEAVIPLPDKVEVKTGEENEEVMFSQRARLYRYDAEEKQWKERGVGDIKLLRNNVTGKMRVLMRREQVLKLCANHQITADMKLMPNEGSDRSWVWSTSADFSEQECKAERLAVRFKNKEIAQLFKVTFEECQQNLKDHASMNPPVQEETKEDKAEEEDLFAKFKAPEGSWECEMCLLRNESEKMKCVACSNPKPGYEKDQEGTSSGKPQFPFEFGATSSGSEVTFGSAAPPYCSRFTFGSIAPSSNLAEMPASVTSTITSGFTFGNMKASSDSEVVASPFGVTQKLDSVRVTFGSGGATVEAKSFNSNSETAFVNLKEEGNIPEARIQNDEEDTSKADECIGGEQPKAEKESHENKTGDDKREESEAAKERGPSNQYPEPGNEQKFLFGSPSVSSLSFQSVAASSSNNSPFGQKTTTQSQQGFEGAGSKLFVSQSSADEEYEEEDGPHFEPIISLPDKIEVKTGEENEEALFSQRAKLYRYVAEEKQWKERGVGDIKLLRNNVTGKMRVLMRREQVLKLCANHQITADMKLMPNEGSDRSWVWSTSADFTEEECKAEHLAVKFKNKEIAQLFKVTFEECQQNLKDHASMNPPVQEETKEAEEEEDLFAELKASEGSWDCEVYCVRTESEKVKCMACSNPKPGSEKDQDKTSSGKPLFGSSAPSSSTGFLFDSLLSGQGSSFGESMTDVSLNPAKTSDNNKQQSDNSTATQDTKSEEIADDQPSESCAQTRVEDKDSAEHQESKEETLGKSVEDAEQQREVGTDGNKRAQSPFGVDKALFGPNVMTDFSFRSSTPPGSEFVFEPAASPSSSKDTGTSVGKSATPSAAKTIDNNKQQSDNSTATQGTKSEEISDNQPSETCAQTTVEGKDFAEHQESNEETLSKSVEDVEQQREVATDGNKRARAPFGMDKALFGPNVMTDFSFRSSTPPGSEFVFEPSTSPSSSKDTGTSVGKSATPSAAKTIDNDKQQSDNSTATQGTISEEISDNQPSESCAQTTVEGKDSAELQESNEETLSKSVEDVEQQREVATDGNKRARAPFVVDKALFGPNVMTDFSFRSSTPPGSEFVFEPAVSPSSSKDTGTSVGKSATPSAPQPGALPFPALFTLRTGEGFTDGKETLSQFSRPSQDSPVTPSGLSSLLASSGVSLMESDEVTRSAEMNQSDTNNELRDEEYCDVDQKESVVQEDSAGSVRSGASDPSKEKE</sequence>
<feature type="compositionally biased region" description="Low complexity" evidence="23">
    <location>
        <begin position="2813"/>
        <end position="2834"/>
    </location>
</feature>
<comment type="subcellular location">
    <subcellularLocation>
        <location evidence="2">Nucleus membrane</location>
    </subcellularLocation>
    <subcellularLocation>
        <location evidence="3">Nucleus</location>
        <location evidence="3">Nuclear pore complex</location>
    </subcellularLocation>
</comment>
<dbReference type="SUPFAM" id="SSF90209">
    <property type="entry name" value="Ran binding protein zinc finger-like"/>
    <property type="match status" value="2"/>
</dbReference>
<dbReference type="InterPro" id="IPR019734">
    <property type="entry name" value="TPR_rpt"/>
</dbReference>
<feature type="compositionally biased region" description="Polar residues" evidence="23">
    <location>
        <begin position="3359"/>
        <end position="3381"/>
    </location>
</feature>
<feature type="region of interest" description="Disordered" evidence="23">
    <location>
        <begin position="2096"/>
        <end position="2130"/>
    </location>
</feature>
<feature type="compositionally biased region" description="Basic and acidic residues" evidence="23">
    <location>
        <begin position="3288"/>
        <end position="3322"/>
    </location>
</feature>
<dbReference type="FunFam" id="2.30.29.30:FF:000018">
    <property type="entry name" value="E3 SUMO-protein ligase RanBP2"/>
    <property type="match status" value="5"/>
</dbReference>
<keyword evidence="16" id="KW-0539">Nucleus</keyword>
<feature type="compositionally biased region" description="Polar residues" evidence="23">
    <location>
        <begin position="3275"/>
        <end position="3287"/>
    </location>
</feature>
<keyword evidence="13" id="KW-0238">DNA-binding</keyword>
<dbReference type="GO" id="GO:0016874">
    <property type="term" value="F:ligase activity"/>
    <property type="evidence" value="ECO:0007669"/>
    <property type="project" value="UniProtKB-KW"/>
</dbReference>
<evidence type="ECO:0000256" key="10">
    <source>
        <dbReference type="ARBA" id="ARBA00022833"/>
    </source>
</evidence>
<evidence type="ECO:0000256" key="2">
    <source>
        <dbReference type="ARBA" id="ARBA00004126"/>
    </source>
</evidence>
<dbReference type="PROSITE" id="PS50199">
    <property type="entry name" value="ZF_RANBP2_2"/>
    <property type="match status" value="3"/>
</dbReference>
<dbReference type="CDD" id="cd13176">
    <property type="entry name" value="RanBD_RanBP2-like"/>
    <property type="match status" value="2"/>
</dbReference>
<dbReference type="PROSITE" id="PS01358">
    <property type="entry name" value="ZF_RANBP2_1"/>
    <property type="match status" value="2"/>
</dbReference>
<dbReference type="GO" id="GO:0005737">
    <property type="term" value="C:cytoplasm"/>
    <property type="evidence" value="ECO:0007669"/>
    <property type="project" value="TreeGrafter"/>
</dbReference>
<dbReference type="GO" id="GO:0051028">
    <property type="term" value="P:mRNA transport"/>
    <property type="evidence" value="ECO:0007669"/>
    <property type="project" value="UniProtKB-KW"/>
</dbReference>
<dbReference type="InterPro" id="IPR001876">
    <property type="entry name" value="Znf_RanBP2"/>
</dbReference>
<dbReference type="InterPro" id="IPR036443">
    <property type="entry name" value="Znf_RanBP2_sf"/>
</dbReference>
<evidence type="ECO:0000256" key="17">
    <source>
        <dbReference type="ARBA" id="ARBA00060842"/>
    </source>
</evidence>
<keyword evidence="6" id="KW-0479">Metal-binding</keyword>
<dbReference type="Gene3D" id="4.10.1060.10">
    <property type="entry name" value="Zinc finger, RanBP2-type"/>
    <property type="match status" value="3"/>
</dbReference>
<keyword evidence="15" id="KW-0472">Membrane</keyword>
<dbReference type="GO" id="GO:0031965">
    <property type="term" value="C:nuclear membrane"/>
    <property type="evidence" value="ECO:0007669"/>
    <property type="project" value="UniProtKB-SubCell"/>
</dbReference>
<protein>
    <recommendedName>
        <fullName evidence="18">Nuclear pore complex protein Nup153</fullName>
    </recommendedName>
    <alternativeName>
        <fullName evidence="20">153 kDa nucleoporin</fullName>
    </alternativeName>
    <alternativeName>
        <fullName evidence="19">Nucleoporin Nup153</fullName>
    </alternativeName>
</protein>
<keyword evidence="26" id="KW-0436">Ligase</keyword>
<evidence type="ECO:0000256" key="9">
    <source>
        <dbReference type="ARBA" id="ARBA00022816"/>
    </source>
</evidence>
<dbReference type="SMART" id="SM00160">
    <property type="entry name" value="RanBD"/>
    <property type="match status" value="5"/>
</dbReference>
<keyword evidence="11" id="KW-0653">Protein transport</keyword>
<feature type="domain" description="RanBD1" evidence="24">
    <location>
        <begin position="2871"/>
        <end position="3008"/>
    </location>
</feature>
<keyword evidence="9" id="KW-0509">mRNA transport</keyword>
<feature type="region of interest" description="Disordered" evidence="23">
    <location>
        <begin position="1452"/>
        <end position="1485"/>
    </location>
</feature>
<keyword evidence="10" id="KW-0862">Zinc</keyword>
<feature type="compositionally biased region" description="Basic and acidic residues" evidence="23">
    <location>
        <begin position="1600"/>
        <end position="1624"/>
    </location>
</feature>
<feature type="compositionally biased region" description="Basic and acidic residues" evidence="23">
    <location>
        <begin position="3065"/>
        <end position="3074"/>
    </location>
</feature>
<feature type="region of interest" description="Disordered" evidence="23">
    <location>
        <begin position="3473"/>
        <end position="3625"/>
    </location>
</feature>
<gene>
    <name evidence="26" type="ORF">P5673_001360</name>
</gene>
<evidence type="ECO:0000256" key="19">
    <source>
        <dbReference type="ARBA" id="ARBA00078197"/>
    </source>
</evidence>
<feature type="region of interest" description="Disordered" evidence="23">
    <location>
        <begin position="808"/>
        <end position="899"/>
    </location>
</feature>
<keyword evidence="27" id="KW-1185">Reference proteome</keyword>
<dbReference type="FunFam" id="4.10.1060.10:FF:000001">
    <property type="entry name" value="Nuclear pore complex protein Nup153"/>
    <property type="match status" value="1"/>
</dbReference>
<feature type="domain" description="RanBD1" evidence="24">
    <location>
        <begin position="2423"/>
        <end position="2560"/>
    </location>
</feature>
<dbReference type="Pfam" id="PF00638">
    <property type="entry name" value="Ran_BP1"/>
    <property type="match status" value="5"/>
</dbReference>
<feature type="domain" description="RanBD1" evidence="24">
    <location>
        <begin position="1729"/>
        <end position="1866"/>
    </location>
</feature>
<proteinExistence type="inferred from homology"/>
<keyword evidence="7" id="KW-0677">Repeat</keyword>
<evidence type="ECO:0000256" key="1">
    <source>
        <dbReference type="ARBA" id="ARBA00001947"/>
    </source>
</evidence>
<feature type="domain" description="RanBD1" evidence="24">
    <location>
        <begin position="906"/>
        <end position="1043"/>
    </location>
</feature>
<keyword evidence="14" id="KW-0906">Nuclear pore complex</keyword>
<evidence type="ECO:0000256" key="11">
    <source>
        <dbReference type="ARBA" id="ARBA00022927"/>
    </source>
</evidence>
<comment type="similarity">
    <text evidence="17">Belongs to the NUP153 family.</text>
</comment>
<accession>A0AAD9VH40</accession>
<dbReference type="SMART" id="SM00547">
    <property type="entry name" value="ZnF_RBZ"/>
    <property type="match status" value="3"/>
</dbReference>
<feature type="compositionally biased region" description="Polar residues" evidence="23">
    <location>
        <begin position="3540"/>
        <end position="3554"/>
    </location>
</feature>
<feature type="compositionally biased region" description="Polar residues" evidence="23">
    <location>
        <begin position="2015"/>
        <end position="2028"/>
    </location>
</feature>
<feature type="compositionally biased region" description="Low complexity" evidence="23">
    <location>
        <begin position="3556"/>
        <end position="3569"/>
    </location>
</feature>
<feature type="domain" description="RanBP2-type" evidence="25">
    <location>
        <begin position="1068"/>
        <end position="1097"/>
    </location>
</feature>
<dbReference type="Gene3D" id="2.30.29.30">
    <property type="entry name" value="Pleckstrin-homology domain (PH domain)/Phosphotyrosine-binding domain (PTB)"/>
    <property type="match status" value="5"/>
</dbReference>
<feature type="domain" description="RanBP2-type" evidence="25">
    <location>
        <begin position="2589"/>
        <end position="2618"/>
    </location>
</feature>
<dbReference type="PANTHER" id="PTHR23138:SF87">
    <property type="entry name" value="E3 SUMO-PROTEIN LIGASE RANBP2"/>
    <property type="match status" value="1"/>
</dbReference>
<evidence type="ECO:0000256" key="22">
    <source>
        <dbReference type="PROSITE-ProRule" id="PRU00339"/>
    </source>
</evidence>
<dbReference type="EMBL" id="JARQWQ010000002">
    <property type="protein sequence ID" value="KAK2573677.1"/>
    <property type="molecule type" value="Genomic_DNA"/>
</dbReference>
<comment type="cofactor">
    <cofactor evidence="1">
        <name>Zn(2+)</name>
        <dbReference type="ChEBI" id="CHEBI:29105"/>
    </cofactor>
</comment>
<evidence type="ECO:0000256" key="13">
    <source>
        <dbReference type="ARBA" id="ARBA00023125"/>
    </source>
</evidence>
<feature type="region of interest" description="Disordered" evidence="23">
    <location>
        <begin position="1861"/>
        <end position="1880"/>
    </location>
</feature>
<dbReference type="Gene3D" id="1.25.40.10">
    <property type="entry name" value="Tetratricopeptide repeat domain"/>
    <property type="match status" value="1"/>
</dbReference>
<evidence type="ECO:0000259" key="24">
    <source>
        <dbReference type="PROSITE" id="PS50196"/>
    </source>
</evidence>
<dbReference type="SUPFAM" id="SSF50729">
    <property type="entry name" value="PH domain-like"/>
    <property type="match status" value="5"/>
</dbReference>
<evidence type="ECO:0000256" key="16">
    <source>
        <dbReference type="ARBA" id="ARBA00023242"/>
    </source>
</evidence>
<evidence type="ECO:0000256" key="5">
    <source>
        <dbReference type="ARBA" id="ARBA00022553"/>
    </source>
</evidence>
<evidence type="ECO:0000256" key="15">
    <source>
        <dbReference type="ARBA" id="ARBA00023136"/>
    </source>
</evidence>
<feature type="region of interest" description="Disordered" evidence="23">
    <location>
        <begin position="1918"/>
        <end position="1942"/>
    </location>
</feature>
<keyword evidence="8 21" id="KW-0863">Zinc-finger</keyword>
<keyword evidence="12" id="KW-0811">Translocation</keyword>
<evidence type="ECO:0000256" key="4">
    <source>
        <dbReference type="ARBA" id="ARBA00022448"/>
    </source>
</evidence>
<evidence type="ECO:0000256" key="21">
    <source>
        <dbReference type="PROSITE-ProRule" id="PRU00322"/>
    </source>
</evidence>
<organism evidence="26 27">
    <name type="scientific">Acropora cervicornis</name>
    <name type="common">Staghorn coral</name>
    <dbReference type="NCBI Taxonomy" id="6130"/>
    <lineage>
        <taxon>Eukaryota</taxon>
        <taxon>Metazoa</taxon>
        <taxon>Cnidaria</taxon>
        <taxon>Anthozoa</taxon>
        <taxon>Hexacorallia</taxon>
        <taxon>Scleractinia</taxon>
        <taxon>Astrocoeniina</taxon>
        <taxon>Acroporidae</taxon>
        <taxon>Acropora</taxon>
    </lineage>
</organism>
<evidence type="ECO:0000259" key="25">
    <source>
        <dbReference type="PROSITE" id="PS50199"/>
    </source>
</evidence>
<dbReference type="GO" id="GO:0005643">
    <property type="term" value="C:nuclear pore"/>
    <property type="evidence" value="ECO:0007669"/>
    <property type="project" value="UniProtKB-SubCell"/>
</dbReference>
<feature type="region of interest" description="Disordered" evidence="23">
    <location>
        <begin position="3057"/>
        <end position="3459"/>
    </location>
</feature>
<feature type="compositionally biased region" description="Polar residues" evidence="23">
    <location>
        <begin position="1970"/>
        <end position="1985"/>
    </location>
</feature>
<reference evidence="26" key="1">
    <citation type="journal article" date="2023" name="G3 (Bethesda)">
        <title>Whole genome assembly and annotation of the endangered Caribbean coral Acropora cervicornis.</title>
        <authorList>
            <person name="Selwyn J.D."/>
            <person name="Vollmer S.V."/>
        </authorList>
    </citation>
    <scope>NUCLEOTIDE SEQUENCE</scope>
    <source>
        <strain evidence="26">K2</strain>
    </source>
</reference>
<feature type="compositionally biased region" description="Polar residues" evidence="23">
    <location>
        <begin position="808"/>
        <end position="824"/>
    </location>
</feature>
<dbReference type="GO" id="GO:0003677">
    <property type="term" value="F:DNA binding"/>
    <property type="evidence" value="ECO:0007669"/>
    <property type="project" value="UniProtKB-KW"/>
</dbReference>
<feature type="repeat" description="TPR" evidence="22">
    <location>
        <begin position="46"/>
        <end position="79"/>
    </location>
</feature>
<dbReference type="Proteomes" id="UP001249851">
    <property type="component" value="Unassembled WGS sequence"/>
</dbReference>
<evidence type="ECO:0000256" key="18">
    <source>
        <dbReference type="ARBA" id="ARBA00068609"/>
    </source>
</evidence>
<feature type="compositionally biased region" description="Polar residues" evidence="23">
    <location>
        <begin position="1588"/>
        <end position="1599"/>
    </location>
</feature>
<feature type="compositionally biased region" description="Polar residues" evidence="23">
    <location>
        <begin position="3229"/>
        <end position="3268"/>
    </location>
</feature>
<dbReference type="InterPro" id="IPR011990">
    <property type="entry name" value="TPR-like_helical_dom_sf"/>
</dbReference>
<evidence type="ECO:0000256" key="8">
    <source>
        <dbReference type="ARBA" id="ARBA00022771"/>
    </source>
</evidence>
<dbReference type="CDD" id="cd00835">
    <property type="entry name" value="RanBD_family"/>
    <property type="match status" value="1"/>
</dbReference>
<dbReference type="GO" id="GO:0008270">
    <property type="term" value="F:zinc ion binding"/>
    <property type="evidence" value="ECO:0007669"/>
    <property type="project" value="UniProtKB-KW"/>
</dbReference>
<feature type="compositionally biased region" description="Acidic residues" evidence="23">
    <location>
        <begin position="1456"/>
        <end position="1470"/>
    </location>
</feature>
<feature type="compositionally biased region" description="Polar residues" evidence="23">
    <location>
        <begin position="3495"/>
        <end position="3513"/>
    </location>
</feature>
<comment type="caution">
    <text evidence="26">The sequence shown here is derived from an EMBL/GenBank/DDBJ whole genome shotgun (WGS) entry which is preliminary data.</text>
</comment>
<feature type="compositionally biased region" description="Polar residues" evidence="23">
    <location>
        <begin position="2835"/>
        <end position="2845"/>
    </location>
</feature>
<dbReference type="Pfam" id="PF00641">
    <property type="entry name" value="Zn_ribbon_RanBP"/>
    <property type="match status" value="3"/>
</dbReference>
<dbReference type="PANTHER" id="PTHR23138">
    <property type="entry name" value="RAN BINDING PROTEIN"/>
    <property type="match status" value="1"/>
</dbReference>
<dbReference type="SUPFAM" id="SSF48452">
    <property type="entry name" value="TPR-like"/>
    <property type="match status" value="1"/>
</dbReference>
<feature type="domain" description="RanBP2-type" evidence="25">
    <location>
        <begin position="3036"/>
        <end position="3065"/>
    </location>
</feature>
<evidence type="ECO:0000313" key="26">
    <source>
        <dbReference type="EMBL" id="KAK2573677.1"/>
    </source>
</evidence>
<feature type="compositionally biased region" description="Polar residues" evidence="23">
    <location>
        <begin position="2062"/>
        <end position="2078"/>
    </location>
</feature>
<dbReference type="PROSITE" id="PS50196">
    <property type="entry name" value="RANBD1"/>
    <property type="match status" value="5"/>
</dbReference>
<evidence type="ECO:0000256" key="20">
    <source>
        <dbReference type="ARBA" id="ARBA00079437"/>
    </source>
</evidence>
<evidence type="ECO:0000256" key="23">
    <source>
        <dbReference type="SAM" id="MobiDB-lite"/>
    </source>
</evidence>
<feature type="compositionally biased region" description="Basic and acidic residues" evidence="23">
    <location>
        <begin position="3153"/>
        <end position="3189"/>
    </location>
</feature>
<feature type="compositionally biased region" description="Polar residues" evidence="23">
    <location>
        <begin position="3392"/>
        <end position="3420"/>
    </location>
</feature>
<name>A0AAD9VH40_ACRCE</name>
<feature type="domain" description="RanBD1" evidence="24">
    <location>
        <begin position="2125"/>
        <end position="2262"/>
    </location>
</feature>
<feature type="region of interest" description="Disordered" evidence="23">
    <location>
        <begin position="2328"/>
        <end position="2353"/>
    </location>
</feature>
<dbReference type="GO" id="GO:0015031">
    <property type="term" value="P:protein transport"/>
    <property type="evidence" value="ECO:0007669"/>
    <property type="project" value="UniProtKB-KW"/>
</dbReference>
<dbReference type="InterPro" id="IPR011993">
    <property type="entry name" value="PH-like_dom_sf"/>
</dbReference>
<feature type="region of interest" description="Disordered" evidence="23">
    <location>
        <begin position="2741"/>
        <end position="2848"/>
    </location>
</feature>
<feature type="compositionally biased region" description="Polar residues" evidence="23">
    <location>
        <begin position="837"/>
        <end position="852"/>
    </location>
</feature>
<keyword evidence="5" id="KW-0597">Phosphoprotein</keyword>
<evidence type="ECO:0000256" key="14">
    <source>
        <dbReference type="ARBA" id="ARBA00023132"/>
    </source>
</evidence>
<dbReference type="PROSITE" id="PS50005">
    <property type="entry name" value="TPR"/>
    <property type="match status" value="1"/>
</dbReference>
<dbReference type="InterPro" id="IPR000156">
    <property type="entry name" value="Ran_bind_dom"/>
</dbReference>
<keyword evidence="22" id="KW-0802">TPR repeat</keyword>
<reference evidence="26" key="2">
    <citation type="journal article" date="2023" name="Science">
        <title>Genomic signatures of disease resistance in endangered staghorn corals.</title>
        <authorList>
            <person name="Vollmer S.V."/>
            <person name="Selwyn J.D."/>
            <person name="Despard B.A."/>
            <person name="Roesel C.L."/>
        </authorList>
    </citation>
    <scope>NUCLEOTIDE SEQUENCE</scope>
    <source>
        <strain evidence="26">K2</strain>
    </source>
</reference>
<evidence type="ECO:0000256" key="7">
    <source>
        <dbReference type="ARBA" id="ARBA00022737"/>
    </source>
</evidence>